<dbReference type="RefSeq" id="WP_254087703.1">
    <property type="nucleotide sequence ID" value="NZ_JAHESE010000051.1"/>
</dbReference>
<reference evidence="1 2" key="1">
    <citation type="submission" date="2021-05" db="EMBL/GenBank/DDBJ databases">
        <title>A Polyphasic approach of four new species of the genus Ohtaekwangia: Ohtaekwangia histidinii sp. nov., Ohtaekwangia cretensis sp. nov., Ohtaekwangia indiensis sp. nov., Ohtaekwangia reichenbachii sp. nov. from diverse environment.</title>
        <authorList>
            <person name="Octaviana S."/>
        </authorList>
    </citation>
    <scope>NUCLEOTIDE SEQUENCE [LARGE SCALE GENOMIC DNA]</scope>
    <source>
        <strain evidence="1 2">PWU5</strain>
    </source>
</reference>
<gene>
    <name evidence="1" type="ORF">KK062_28095</name>
</gene>
<accession>A0AAP2E413</accession>
<dbReference type="EMBL" id="JAHESE010000051">
    <property type="protein sequence ID" value="MBT1712135.1"/>
    <property type="molecule type" value="Genomic_DNA"/>
</dbReference>
<organism evidence="1 2">
    <name type="scientific">Dawidia cretensis</name>
    <dbReference type="NCBI Taxonomy" id="2782350"/>
    <lineage>
        <taxon>Bacteria</taxon>
        <taxon>Pseudomonadati</taxon>
        <taxon>Bacteroidota</taxon>
        <taxon>Cytophagia</taxon>
        <taxon>Cytophagales</taxon>
        <taxon>Chryseotaleaceae</taxon>
        <taxon>Dawidia</taxon>
    </lineage>
</organism>
<comment type="caution">
    <text evidence="1">The sequence shown here is derived from an EMBL/GenBank/DDBJ whole genome shotgun (WGS) entry which is preliminary data.</text>
</comment>
<proteinExistence type="predicted"/>
<dbReference type="Proteomes" id="UP001319080">
    <property type="component" value="Unassembled WGS sequence"/>
</dbReference>
<dbReference type="AlphaFoldDB" id="A0AAP2E413"/>
<protein>
    <submittedName>
        <fullName evidence="1">Uncharacterized protein</fullName>
    </submittedName>
</protein>
<keyword evidence="2" id="KW-1185">Reference proteome</keyword>
<evidence type="ECO:0000313" key="2">
    <source>
        <dbReference type="Proteomes" id="UP001319080"/>
    </source>
</evidence>
<evidence type="ECO:0000313" key="1">
    <source>
        <dbReference type="EMBL" id="MBT1712135.1"/>
    </source>
</evidence>
<sequence>MKMFYLIYEGRPDKDYHDKTIAGGHIGCWIETTDIKNADKIARDLIKKQNWDILKKDKFKTIKPNSIAKDSEHYQYYEQALTDKEVLVFYTYPKTKDKLIKDIGLTFKTE</sequence>
<name>A0AAP2E413_9BACT</name>